<name>A0A0C9ZY53_9AGAM</name>
<dbReference type="AlphaFoldDB" id="A0A0C9ZY53"/>
<dbReference type="HOGENOM" id="CLU_3088093_0_0_1"/>
<accession>A0A0C9ZY53</accession>
<reference evidence="1 2" key="1">
    <citation type="submission" date="2014-04" db="EMBL/GenBank/DDBJ databases">
        <authorList>
            <consortium name="DOE Joint Genome Institute"/>
            <person name="Kuo A."/>
            <person name="Kohler A."/>
            <person name="Costa M.D."/>
            <person name="Nagy L.G."/>
            <person name="Floudas D."/>
            <person name="Copeland A."/>
            <person name="Barry K.W."/>
            <person name="Cichocki N."/>
            <person name="Veneault-Fourrey C."/>
            <person name="LaButti K."/>
            <person name="Lindquist E.A."/>
            <person name="Lipzen A."/>
            <person name="Lundell T."/>
            <person name="Morin E."/>
            <person name="Murat C."/>
            <person name="Sun H."/>
            <person name="Tunlid A."/>
            <person name="Henrissat B."/>
            <person name="Grigoriev I.V."/>
            <person name="Hibbett D.S."/>
            <person name="Martin F."/>
            <person name="Nordberg H.P."/>
            <person name="Cantor M.N."/>
            <person name="Hua S.X."/>
        </authorList>
    </citation>
    <scope>NUCLEOTIDE SEQUENCE [LARGE SCALE GENOMIC DNA]</scope>
    <source>
        <strain evidence="1 2">441</strain>
    </source>
</reference>
<dbReference type="Proteomes" id="UP000054018">
    <property type="component" value="Unassembled WGS sequence"/>
</dbReference>
<proteinExistence type="predicted"/>
<evidence type="ECO:0000313" key="2">
    <source>
        <dbReference type="Proteomes" id="UP000054018"/>
    </source>
</evidence>
<organism evidence="1 2">
    <name type="scientific">Pisolithus microcarpus 441</name>
    <dbReference type="NCBI Taxonomy" id="765257"/>
    <lineage>
        <taxon>Eukaryota</taxon>
        <taxon>Fungi</taxon>
        <taxon>Dikarya</taxon>
        <taxon>Basidiomycota</taxon>
        <taxon>Agaricomycotina</taxon>
        <taxon>Agaricomycetes</taxon>
        <taxon>Agaricomycetidae</taxon>
        <taxon>Boletales</taxon>
        <taxon>Sclerodermatineae</taxon>
        <taxon>Pisolithaceae</taxon>
        <taxon>Pisolithus</taxon>
    </lineage>
</organism>
<gene>
    <name evidence="1" type="ORF">PISMIDRAFT_669887</name>
</gene>
<protein>
    <submittedName>
        <fullName evidence="1">Uncharacterized protein</fullName>
    </submittedName>
</protein>
<sequence>MGRLEGVQITQEPSPPRLMSYVVRNDSMISATENLVAIHRANTDNLHYEMGL</sequence>
<evidence type="ECO:0000313" key="1">
    <source>
        <dbReference type="EMBL" id="KIK30949.1"/>
    </source>
</evidence>
<reference evidence="2" key="2">
    <citation type="submission" date="2015-01" db="EMBL/GenBank/DDBJ databases">
        <title>Evolutionary Origins and Diversification of the Mycorrhizal Mutualists.</title>
        <authorList>
            <consortium name="DOE Joint Genome Institute"/>
            <consortium name="Mycorrhizal Genomics Consortium"/>
            <person name="Kohler A."/>
            <person name="Kuo A."/>
            <person name="Nagy L.G."/>
            <person name="Floudas D."/>
            <person name="Copeland A."/>
            <person name="Barry K.W."/>
            <person name="Cichocki N."/>
            <person name="Veneault-Fourrey C."/>
            <person name="LaButti K."/>
            <person name="Lindquist E.A."/>
            <person name="Lipzen A."/>
            <person name="Lundell T."/>
            <person name="Morin E."/>
            <person name="Murat C."/>
            <person name="Riley R."/>
            <person name="Ohm R."/>
            <person name="Sun H."/>
            <person name="Tunlid A."/>
            <person name="Henrissat B."/>
            <person name="Grigoriev I.V."/>
            <person name="Hibbett D.S."/>
            <person name="Martin F."/>
        </authorList>
    </citation>
    <scope>NUCLEOTIDE SEQUENCE [LARGE SCALE GENOMIC DNA]</scope>
    <source>
        <strain evidence="2">441</strain>
    </source>
</reference>
<keyword evidence="2" id="KW-1185">Reference proteome</keyword>
<dbReference type="EMBL" id="KN833685">
    <property type="protein sequence ID" value="KIK30949.1"/>
    <property type="molecule type" value="Genomic_DNA"/>
</dbReference>